<dbReference type="GO" id="GO:0046872">
    <property type="term" value="F:metal ion binding"/>
    <property type="evidence" value="ECO:0007669"/>
    <property type="project" value="UniProtKB-KW"/>
</dbReference>
<dbReference type="Pfam" id="PF00149">
    <property type="entry name" value="Metallophos"/>
    <property type="match status" value="1"/>
</dbReference>
<evidence type="ECO:0000256" key="3">
    <source>
        <dbReference type="ARBA" id="ARBA00022723"/>
    </source>
</evidence>
<dbReference type="EMBL" id="CP012541">
    <property type="protein sequence ID" value="ALF48099.1"/>
    <property type="molecule type" value="Genomic_DNA"/>
</dbReference>
<dbReference type="PANTHER" id="PTHR34990">
    <property type="entry name" value="UDP-2,3-DIACYLGLUCOSAMINE HYDROLASE-RELATED"/>
    <property type="match status" value="1"/>
</dbReference>
<evidence type="ECO:0000256" key="4">
    <source>
        <dbReference type="ARBA" id="ARBA00022801"/>
    </source>
</evidence>
<dbReference type="AlphaFoldDB" id="A0A0M4TCB0"/>
<dbReference type="Gene3D" id="3.60.21.10">
    <property type="match status" value="1"/>
</dbReference>
<keyword evidence="6" id="KW-0464">Manganese</keyword>
<dbReference type="KEGG" id="ccoc:CCON33237_1447"/>
<dbReference type="InterPro" id="IPR004843">
    <property type="entry name" value="Calcineurin-like_PHP"/>
</dbReference>
<dbReference type="Proteomes" id="UP000066049">
    <property type="component" value="Chromosome"/>
</dbReference>
<keyword evidence="4 8" id="KW-0378">Hydrolase</keyword>
<gene>
    <name evidence="8" type="primary">lpxH</name>
    <name evidence="8" type="ORF">CCON33237_1447</name>
</gene>
<dbReference type="PANTHER" id="PTHR34990:SF1">
    <property type="entry name" value="UDP-2,3-DIACYLGLUCOSAMINE HYDROLASE"/>
    <property type="match status" value="1"/>
</dbReference>
<dbReference type="RefSeq" id="WP_054197034.1">
    <property type="nucleotide sequence ID" value="NZ_CABMKQ010000016.1"/>
</dbReference>
<proteinExistence type="predicted"/>
<dbReference type="PATRIC" id="fig|199.248.peg.1494"/>
<dbReference type="InterPro" id="IPR029052">
    <property type="entry name" value="Metallo-depent_PP-like"/>
</dbReference>
<keyword evidence="2" id="KW-0997">Cell inner membrane</keyword>
<feature type="domain" description="Calcineurin-like phosphoesterase" evidence="7">
    <location>
        <begin position="15"/>
        <end position="220"/>
    </location>
</feature>
<evidence type="ECO:0000259" key="7">
    <source>
        <dbReference type="Pfam" id="PF00149"/>
    </source>
</evidence>
<sequence length="263" mass="31320">MSEYLYTPIIKDGAIFIGDAHENVNRDGFLKFLHSIDNGKIPEPPQIFLLGDMFDFLSGESEYTINFYAEHLRLINKISEKIEIFYFEGNHDFRLSNLFNKTRNFWDGHEVQSYRNVKIYDISAQPANFKTINEEHVQIAHGDIFLPFIDKYALRFLRVRWFLKFMNALDKFLYFKISKAILARLTKKNLDYKIPNFEELMSRHLRGYNANIIIEGHYHQGRQFNIYDRFYINLSCFACEQSYFVVEYAQQKLNLLKMSLKGH</sequence>
<evidence type="ECO:0000256" key="2">
    <source>
        <dbReference type="ARBA" id="ARBA00022519"/>
    </source>
</evidence>
<evidence type="ECO:0000256" key="5">
    <source>
        <dbReference type="ARBA" id="ARBA00023136"/>
    </source>
</evidence>
<dbReference type="SUPFAM" id="SSF56300">
    <property type="entry name" value="Metallo-dependent phosphatases"/>
    <property type="match status" value="1"/>
</dbReference>
<name>A0A0M4TCB0_9BACT</name>
<organism evidence="8 9">
    <name type="scientific">Campylobacter concisus</name>
    <dbReference type="NCBI Taxonomy" id="199"/>
    <lineage>
        <taxon>Bacteria</taxon>
        <taxon>Pseudomonadati</taxon>
        <taxon>Campylobacterota</taxon>
        <taxon>Epsilonproteobacteria</taxon>
        <taxon>Campylobacterales</taxon>
        <taxon>Campylobacteraceae</taxon>
        <taxon>Campylobacter</taxon>
    </lineage>
</organism>
<evidence type="ECO:0000256" key="6">
    <source>
        <dbReference type="ARBA" id="ARBA00023211"/>
    </source>
</evidence>
<evidence type="ECO:0000256" key="1">
    <source>
        <dbReference type="ARBA" id="ARBA00022475"/>
    </source>
</evidence>
<accession>A0A0M4TCB0</accession>
<dbReference type="GeneID" id="28663126"/>
<dbReference type="GO" id="GO:0009245">
    <property type="term" value="P:lipid A biosynthetic process"/>
    <property type="evidence" value="ECO:0007669"/>
    <property type="project" value="TreeGrafter"/>
</dbReference>
<reference evidence="9" key="1">
    <citation type="submission" date="2015-08" db="EMBL/GenBank/DDBJ databases">
        <title>Comparative genomics of the Campylobacter concisus group.</title>
        <authorList>
            <person name="Miller W.G."/>
            <person name="Yee E."/>
            <person name="Chapman M.H."/>
            <person name="Huynh S."/>
            <person name="Bono J.L."/>
            <person name="On S.L.W."/>
            <person name="St Leger J."/>
            <person name="Foster G."/>
            <person name="Parker C.T."/>
        </authorList>
    </citation>
    <scope>NUCLEOTIDE SEQUENCE [LARGE SCALE GENOMIC DNA]</scope>
    <source>
        <strain evidence="9">ATCC 33237</strain>
    </source>
</reference>
<dbReference type="GO" id="GO:0008758">
    <property type="term" value="F:UDP-2,3-diacylglucosamine hydrolase activity"/>
    <property type="evidence" value="ECO:0007669"/>
    <property type="project" value="TreeGrafter"/>
</dbReference>
<protein>
    <submittedName>
        <fullName evidence="8">UDP-2,3-diacylglucosamine hydrolase</fullName>
        <ecNumber evidence="8">3.6.1.54</ecNumber>
    </submittedName>
</protein>
<dbReference type="CDD" id="cd07398">
    <property type="entry name" value="MPP_YbbF-LpxH"/>
    <property type="match status" value="1"/>
</dbReference>
<keyword evidence="3" id="KW-0479">Metal-binding</keyword>
<dbReference type="GO" id="GO:0016020">
    <property type="term" value="C:membrane"/>
    <property type="evidence" value="ECO:0007669"/>
    <property type="project" value="GOC"/>
</dbReference>
<evidence type="ECO:0000313" key="8">
    <source>
        <dbReference type="EMBL" id="ALF48099.1"/>
    </source>
</evidence>
<keyword evidence="5" id="KW-0472">Membrane</keyword>
<evidence type="ECO:0000313" key="9">
    <source>
        <dbReference type="Proteomes" id="UP000066049"/>
    </source>
</evidence>
<dbReference type="InterPro" id="IPR043461">
    <property type="entry name" value="LpxH-like"/>
</dbReference>
<dbReference type="EC" id="3.6.1.54" evidence="8"/>
<keyword evidence="1" id="KW-1003">Cell membrane</keyword>